<dbReference type="Proteomes" id="UP000609651">
    <property type="component" value="Unassembled WGS sequence"/>
</dbReference>
<dbReference type="GO" id="GO:0008448">
    <property type="term" value="F:N-acetylglucosamine-6-phosphate deacetylase activity"/>
    <property type="evidence" value="ECO:0007669"/>
    <property type="project" value="UniProtKB-EC"/>
</dbReference>
<evidence type="ECO:0000313" key="4">
    <source>
        <dbReference type="Proteomes" id="UP000609651"/>
    </source>
</evidence>
<dbReference type="PANTHER" id="PTHR11113">
    <property type="entry name" value="N-ACETYLGLUCOSAMINE-6-PHOSPHATE DEACETYLASE"/>
    <property type="match status" value="1"/>
</dbReference>
<evidence type="ECO:0000256" key="1">
    <source>
        <dbReference type="ARBA" id="ARBA00010716"/>
    </source>
</evidence>
<name>A0ABX1VDW4_9PLAN</name>
<protein>
    <submittedName>
        <fullName evidence="3">N-acetylglucosamine-6-phosphate deacetylase</fullName>
        <ecNumber evidence="3">3.5.1.25</ecNumber>
    </submittedName>
</protein>
<dbReference type="RefSeq" id="WP_171185803.1">
    <property type="nucleotide sequence ID" value="NZ_WTPX01000043.1"/>
</dbReference>
<sequence>MSGEPDERPAFFDLQVNGYAGVDFNRDDLTAEGLHTACERIAADGVEGFLPTVITDDLDAMCRRLARLAELREQDHLAKRLIVGLHVEGPFLNETPGYIGAHPSQHARPAEVTAMNRLLEAGGGLVRLVTLAPERDPRFAVTRALAKAGVTVAAGHCDPSRDELSAACDAGLTLFTHLGNGCPASLPRHDNVIHRALSLRDRLRFTLIADGVHLPFWFLRDVIDQAGIDRCAVVSDAVTAAGLGPGRFTLGAWELEVGEDLACRAPGGEHLVGSACPLSVAFQRLCDACGFTQQDATALTSRNPRAFLSSNA</sequence>
<comment type="similarity">
    <text evidence="1">Belongs to the metallo-dependent hydrolases superfamily. NagA family.</text>
</comment>
<keyword evidence="4" id="KW-1185">Reference proteome</keyword>
<dbReference type="EC" id="3.5.1.25" evidence="3"/>
<gene>
    <name evidence="3" type="primary">nagA</name>
    <name evidence="3" type="ORF">LzC2_16830</name>
</gene>
<keyword evidence="2 3" id="KW-0378">Hydrolase</keyword>
<dbReference type="PANTHER" id="PTHR11113:SF14">
    <property type="entry name" value="N-ACETYLGLUCOSAMINE-6-PHOSPHATE DEACETYLASE"/>
    <property type="match status" value="1"/>
</dbReference>
<evidence type="ECO:0000313" key="3">
    <source>
        <dbReference type="EMBL" id="NNJ25611.1"/>
    </source>
</evidence>
<proteinExistence type="inferred from homology"/>
<accession>A0ABX1VDW4</accession>
<dbReference type="Gene3D" id="3.20.20.140">
    <property type="entry name" value="Metal-dependent hydrolases"/>
    <property type="match status" value="1"/>
</dbReference>
<evidence type="ECO:0000256" key="2">
    <source>
        <dbReference type="ARBA" id="ARBA00022801"/>
    </source>
</evidence>
<dbReference type="EMBL" id="WTPX01000043">
    <property type="protein sequence ID" value="NNJ25611.1"/>
    <property type="molecule type" value="Genomic_DNA"/>
</dbReference>
<comment type="caution">
    <text evidence="3">The sequence shown here is derived from an EMBL/GenBank/DDBJ whole genome shotgun (WGS) entry which is preliminary data.</text>
</comment>
<reference evidence="3 4" key="1">
    <citation type="journal article" date="2020" name="Syst. Appl. Microbiol.">
        <title>Alienimonas chondri sp. nov., a novel planctomycete isolated from the biofilm of the red alga Chondrus crispus.</title>
        <authorList>
            <person name="Vitorino I."/>
            <person name="Albuquerque L."/>
            <person name="Wiegand S."/>
            <person name="Kallscheuer N."/>
            <person name="da Costa M.S."/>
            <person name="Lobo-da-Cunha A."/>
            <person name="Jogler C."/>
            <person name="Lage O.M."/>
        </authorList>
    </citation>
    <scope>NUCLEOTIDE SEQUENCE [LARGE SCALE GENOMIC DNA]</scope>
    <source>
        <strain evidence="3 4">LzC2</strain>
    </source>
</reference>
<dbReference type="SUPFAM" id="SSF51556">
    <property type="entry name" value="Metallo-dependent hydrolases"/>
    <property type="match status" value="1"/>
</dbReference>
<organism evidence="3 4">
    <name type="scientific">Alienimonas chondri</name>
    <dbReference type="NCBI Taxonomy" id="2681879"/>
    <lineage>
        <taxon>Bacteria</taxon>
        <taxon>Pseudomonadati</taxon>
        <taxon>Planctomycetota</taxon>
        <taxon>Planctomycetia</taxon>
        <taxon>Planctomycetales</taxon>
        <taxon>Planctomycetaceae</taxon>
        <taxon>Alienimonas</taxon>
    </lineage>
</organism>
<dbReference type="InterPro" id="IPR032466">
    <property type="entry name" value="Metal_Hydrolase"/>
</dbReference>